<comment type="caution">
    <text evidence="10">The sequence shown here is derived from an EMBL/GenBank/DDBJ whole genome shotgun (WGS) entry which is preliminary data.</text>
</comment>
<keyword evidence="1" id="KW-0596">Phosphopantetheine</keyword>
<dbReference type="GO" id="GO:0016491">
    <property type="term" value="F:oxidoreductase activity"/>
    <property type="evidence" value="ECO:0007669"/>
    <property type="project" value="UniProtKB-KW"/>
</dbReference>
<dbReference type="EMBL" id="CAJVCH010339784">
    <property type="protein sequence ID" value="CAG7815235.1"/>
    <property type="molecule type" value="Genomic_DNA"/>
</dbReference>
<evidence type="ECO:0000313" key="11">
    <source>
        <dbReference type="Proteomes" id="UP000708208"/>
    </source>
</evidence>
<dbReference type="Proteomes" id="UP000708208">
    <property type="component" value="Unassembled WGS sequence"/>
</dbReference>
<dbReference type="InterPro" id="IPR013149">
    <property type="entry name" value="ADH-like_C"/>
</dbReference>
<keyword evidence="7" id="KW-0275">Fatty acid biosynthesis</keyword>
<reference evidence="10" key="1">
    <citation type="submission" date="2021-06" db="EMBL/GenBank/DDBJ databases">
        <authorList>
            <person name="Hodson N. C."/>
            <person name="Mongue J. A."/>
            <person name="Jaron S. K."/>
        </authorList>
    </citation>
    <scope>NUCLEOTIDE SEQUENCE</scope>
</reference>
<evidence type="ECO:0000256" key="3">
    <source>
        <dbReference type="ARBA" id="ARBA00022832"/>
    </source>
</evidence>
<evidence type="ECO:0000256" key="1">
    <source>
        <dbReference type="ARBA" id="ARBA00022450"/>
    </source>
</evidence>
<keyword evidence="3" id="KW-0276">Fatty acid metabolism</keyword>
<evidence type="ECO:0000256" key="7">
    <source>
        <dbReference type="ARBA" id="ARBA00023160"/>
    </source>
</evidence>
<name>A0A8J2KI67_9HEXA</name>
<dbReference type="SMART" id="SM00829">
    <property type="entry name" value="PKS_ER"/>
    <property type="match status" value="1"/>
</dbReference>
<dbReference type="AlphaFoldDB" id="A0A8J2KI67"/>
<sequence length="710" mass="80245">MSLDNLNLDRKTRSSKWISTSQISDAKTVLSSDYFSNNVLTPVYFDAAVRKIPPNSVVLEVAPNGIFQSILKGSIRKPCVSISLTNRRASNNIHYFVSAIGKMFNSGLQPHVQKLYPTLKFPLRSRMLSLSPLIKWGHSESWTVPEPPVENGGSVVEINLAEPTHAFYNGHKINGQVLLPTSACLLLMWRALAKNKETIMDQPITFENVEFKRRIFLEQHSSTKLTYSIHTSGSFEILENDKSVVLGNVRFEELETFDMETKFSKNAKFLEKREFYDKFIQEGFEYSEIFQSLSEVDIHGQWAKSLWRENWVTFIECMLQFEYFANNFTSAILYPSRIDKVSIDPQNFRDKIYTTSSMEPSQVLISRDEKLKLVSCQGIEIRGIHFKRLDFTQNLDNDKIGIKPWSRLNTLITHKLSELNINARYIALNPDILDQENYGPTKNFDTSKKHCKSNVAFSGIGSTGEKIMGVLKYEDSTSQCGPVLTWRVPNSWSLSDSAGVPNSYATAYYALIIRGNLKHKESIFIQCGASAVGQAAIAIALSINCKVFTTTTSKAETFNLLENFPNLNSENIANMKSYLNFEKLVLSRTRGLGVDVIINSLEGKYLKASLRLLAEYGRFIQLGNANLNNYSSIGMSIFLKSVSFHGVPLDILSLCGEQDRLQLHNLIEEGIKFRVVIPLHTKVIKMAGLDEALDFLGVRIQAEQVVFEID</sequence>
<dbReference type="InterPro" id="IPR020843">
    <property type="entry name" value="ER"/>
</dbReference>
<dbReference type="PANTHER" id="PTHR43775:SF7">
    <property type="entry name" value="FATTY ACID SYNTHASE"/>
    <property type="match status" value="1"/>
</dbReference>
<dbReference type="CDD" id="cd05195">
    <property type="entry name" value="enoyl_red"/>
    <property type="match status" value="1"/>
</dbReference>
<evidence type="ECO:0000313" key="10">
    <source>
        <dbReference type="EMBL" id="CAG7815235.1"/>
    </source>
</evidence>
<evidence type="ECO:0000256" key="5">
    <source>
        <dbReference type="ARBA" id="ARBA00023002"/>
    </source>
</evidence>
<dbReference type="OrthoDB" id="6930073at2759"/>
<gene>
    <name evidence="10" type="ORF">AFUS01_LOCUS25931</name>
</gene>
<evidence type="ECO:0000256" key="6">
    <source>
        <dbReference type="ARBA" id="ARBA00023098"/>
    </source>
</evidence>
<dbReference type="Pfam" id="PF00107">
    <property type="entry name" value="ADH_zinc_N"/>
    <property type="match status" value="1"/>
</dbReference>
<organism evidence="10 11">
    <name type="scientific">Allacma fusca</name>
    <dbReference type="NCBI Taxonomy" id="39272"/>
    <lineage>
        <taxon>Eukaryota</taxon>
        <taxon>Metazoa</taxon>
        <taxon>Ecdysozoa</taxon>
        <taxon>Arthropoda</taxon>
        <taxon>Hexapoda</taxon>
        <taxon>Collembola</taxon>
        <taxon>Symphypleona</taxon>
        <taxon>Sminthuridae</taxon>
        <taxon>Allacma</taxon>
    </lineage>
</organism>
<accession>A0A8J2KI67</accession>
<keyword evidence="6" id="KW-0443">Lipid metabolism</keyword>
<evidence type="ECO:0000259" key="9">
    <source>
        <dbReference type="SMART" id="SM00829"/>
    </source>
</evidence>
<dbReference type="InterPro" id="IPR050091">
    <property type="entry name" value="PKS_NRPS_Biosynth_Enz"/>
</dbReference>
<keyword evidence="8" id="KW-0511">Multifunctional enzyme</keyword>
<evidence type="ECO:0000256" key="8">
    <source>
        <dbReference type="ARBA" id="ARBA00023268"/>
    </source>
</evidence>
<dbReference type="InterPro" id="IPR049552">
    <property type="entry name" value="PKS_DH_N"/>
</dbReference>
<keyword evidence="4" id="KW-0521">NADP</keyword>
<feature type="domain" description="Enoyl reductase (ER)" evidence="9">
    <location>
        <begin position="406"/>
        <end position="707"/>
    </location>
</feature>
<keyword evidence="2" id="KW-0444">Lipid biosynthesis</keyword>
<dbReference type="GO" id="GO:0006633">
    <property type="term" value="P:fatty acid biosynthetic process"/>
    <property type="evidence" value="ECO:0007669"/>
    <property type="project" value="UniProtKB-KW"/>
</dbReference>
<dbReference type="Pfam" id="PF21089">
    <property type="entry name" value="PKS_DH_N"/>
    <property type="match status" value="1"/>
</dbReference>
<keyword evidence="5" id="KW-0560">Oxidoreductase</keyword>
<dbReference type="GO" id="GO:0004312">
    <property type="term" value="F:fatty acid synthase activity"/>
    <property type="evidence" value="ECO:0007669"/>
    <property type="project" value="TreeGrafter"/>
</dbReference>
<evidence type="ECO:0000256" key="2">
    <source>
        <dbReference type="ARBA" id="ARBA00022516"/>
    </source>
</evidence>
<evidence type="ECO:0000256" key="4">
    <source>
        <dbReference type="ARBA" id="ARBA00022857"/>
    </source>
</evidence>
<proteinExistence type="predicted"/>
<protein>
    <recommendedName>
        <fullName evidence="9">Enoyl reductase (ER) domain-containing protein</fullName>
    </recommendedName>
</protein>
<dbReference type="PANTHER" id="PTHR43775">
    <property type="entry name" value="FATTY ACID SYNTHASE"/>
    <property type="match status" value="1"/>
</dbReference>
<keyword evidence="11" id="KW-1185">Reference proteome</keyword>